<dbReference type="PRINTS" id="PR00413">
    <property type="entry name" value="HADHALOGNASE"/>
</dbReference>
<dbReference type="InterPro" id="IPR041492">
    <property type="entry name" value="HAD_2"/>
</dbReference>
<evidence type="ECO:0000313" key="2">
    <source>
        <dbReference type="Proteomes" id="UP001141327"/>
    </source>
</evidence>
<keyword evidence="2" id="KW-1185">Reference proteome</keyword>
<dbReference type="NCBIfam" id="TIGR01509">
    <property type="entry name" value="HAD-SF-IA-v3"/>
    <property type="match status" value="1"/>
</dbReference>
<dbReference type="EMBL" id="JAPMOS010000027">
    <property type="protein sequence ID" value="KAJ4458642.1"/>
    <property type="molecule type" value="Genomic_DNA"/>
</dbReference>
<dbReference type="InterPro" id="IPR023214">
    <property type="entry name" value="HAD_sf"/>
</dbReference>
<dbReference type="InterPro" id="IPR050155">
    <property type="entry name" value="HAD-like_hydrolase_sf"/>
</dbReference>
<dbReference type="InterPro" id="IPR036412">
    <property type="entry name" value="HAD-like_sf"/>
</dbReference>
<dbReference type="SFLD" id="SFLDG01129">
    <property type="entry name" value="C1.5:_HAD__Beta-PGM__Phosphata"/>
    <property type="match status" value="1"/>
</dbReference>
<dbReference type="Gene3D" id="3.40.50.1000">
    <property type="entry name" value="HAD superfamily/HAD-like"/>
    <property type="match status" value="1"/>
</dbReference>
<reference evidence="1" key="1">
    <citation type="journal article" date="2022" name="bioRxiv">
        <title>Genomics of Preaxostyla Flagellates Illuminates Evolutionary Transitions and the Path Towards Mitochondrial Loss.</title>
        <authorList>
            <person name="Novak L.V.F."/>
            <person name="Treitli S.C."/>
            <person name="Pyrih J."/>
            <person name="Halakuc P."/>
            <person name="Pipaliya S.V."/>
            <person name="Vacek V."/>
            <person name="Brzon O."/>
            <person name="Soukal P."/>
            <person name="Eme L."/>
            <person name="Dacks J.B."/>
            <person name="Karnkowska A."/>
            <person name="Elias M."/>
            <person name="Hampl V."/>
        </authorList>
    </citation>
    <scope>NUCLEOTIDE SEQUENCE</scope>
    <source>
        <strain evidence="1">RCP-MX</strain>
    </source>
</reference>
<name>A0ABQ8ULS0_9EUKA</name>
<proteinExistence type="predicted"/>
<comment type="caution">
    <text evidence="1">The sequence shown here is derived from an EMBL/GenBank/DDBJ whole genome shotgun (WGS) entry which is preliminary data.</text>
</comment>
<dbReference type="InterPro" id="IPR006439">
    <property type="entry name" value="HAD-SF_hydro_IA"/>
</dbReference>
<accession>A0ABQ8ULS0</accession>
<dbReference type="SFLD" id="SFLDS00003">
    <property type="entry name" value="Haloacid_Dehalogenase"/>
    <property type="match status" value="1"/>
</dbReference>
<dbReference type="PANTHER" id="PTHR43434:SF1">
    <property type="entry name" value="PHOSPHOGLYCOLATE PHOSPHATASE"/>
    <property type="match status" value="1"/>
</dbReference>
<dbReference type="Proteomes" id="UP001141327">
    <property type="component" value="Unassembled WGS sequence"/>
</dbReference>
<dbReference type="SUPFAM" id="SSF56784">
    <property type="entry name" value="HAD-like"/>
    <property type="match status" value="1"/>
</dbReference>
<dbReference type="NCBIfam" id="TIGR01549">
    <property type="entry name" value="HAD-SF-IA-v1"/>
    <property type="match status" value="1"/>
</dbReference>
<organism evidence="1 2">
    <name type="scientific">Paratrimastix pyriformis</name>
    <dbReference type="NCBI Taxonomy" id="342808"/>
    <lineage>
        <taxon>Eukaryota</taxon>
        <taxon>Metamonada</taxon>
        <taxon>Preaxostyla</taxon>
        <taxon>Paratrimastigidae</taxon>
        <taxon>Paratrimastix</taxon>
    </lineage>
</organism>
<dbReference type="Gene3D" id="1.10.150.240">
    <property type="entry name" value="Putative phosphatase, domain 2"/>
    <property type="match status" value="1"/>
</dbReference>
<dbReference type="InterPro" id="IPR023198">
    <property type="entry name" value="PGP-like_dom2"/>
</dbReference>
<evidence type="ECO:0000313" key="1">
    <source>
        <dbReference type="EMBL" id="KAJ4458642.1"/>
    </source>
</evidence>
<sequence>MIQEGKKYRACLFDFDGTLANTVPLMYFCFQQTVKEFCKRDVSLEAIAADYHRLPTPIRKQLEFYVNGGTPFPSDAAFETVFSFYRKVQAENFEGYVTLFPGVMATLETLRQRGVRLGLVSARTHATLSQYVDFLHLRPLMEVIVGPESTAHTKPHPAPLLCALAQLGVTPGDALYVGDAPTDIECAHAAGAASCLVEWTCCPRDSFAASPPTHTLPQMADLLLWAPGPRAIECPAASRGA</sequence>
<protein>
    <submittedName>
        <fullName evidence="1">Pyrophosphatase PpaX</fullName>
    </submittedName>
</protein>
<dbReference type="SFLD" id="SFLDG01135">
    <property type="entry name" value="C1.5.6:_HAD__Beta-PGM__Phospha"/>
    <property type="match status" value="1"/>
</dbReference>
<dbReference type="Pfam" id="PF13419">
    <property type="entry name" value="HAD_2"/>
    <property type="match status" value="1"/>
</dbReference>
<gene>
    <name evidence="1" type="ORF">PAPYR_5616</name>
</gene>
<dbReference type="PANTHER" id="PTHR43434">
    <property type="entry name" value="PHOSPHOGLYCOLATE PHOSPHATASE"/>
    <property type="match status" value="1"/>
</dbReference>